<sequence>MGMGPSKSSTKVDGRTRVPVLPQPMAVRGGEYYNKYGRGSFFFKLERSTPLVIRLPGPGCFFALFAPTPHSAFAGGQARSLIPAVDSSANKDAEAHNVMLRFHHSCHHFPAALVANRCVFLLAWPGAVPSA</sequence>
<organism evidence="2">
    <name type="scientific">Coccidioides posadasii (strain RMSCC 757 / Silveira)</name>
    <name type="common">Valley fever fungus</name>
    <dbReference type="NCBI Taxonomy" id="443226"/>
    <lineage>
        <taxon>Eukaryota</taxon>
        <taxon>Fungi</taxon>
        <taxon>Dikarya</taxon>
        <taxon>Ascomycota</taxon>
        <taxon>Pezizomycotina</taxon>
        <taxon>Eurotiomycetes</taxon>
        <taxon>Eurotiomycetidae</taxon>
        <taxon>Onygenales</taxon>
        <taxon>Onygenaceae</taxon>
        <taxon>Coccidioides</taxon>
    </lineage>
</organism>
<dbReference type="AlphaFoldDB" id="E9D1D6"/>
<name>E9D1D6_COCPS</name>
<dbReference type="HOGENOM" id="CLU_1927421_0_0_1"/>
<evidence type="ECO:0000313" key="1">
    <source>
        <dbReference type="EMBL" id="EFW19610.1"/>
    </source>
</evidence>
<reference evidence="2" key="1">
    <citation type="journal article" date="2010" name="Genome Res.">
        <title>Population genomic sequencing of Coccidioides fungi reveals recent hybridization and transposon control.</title>
        <authorList>
            <person name="Neafsey D.E."/>
            <person name="Barker B.M."/>
            <person name="Sharpton T.J."/>
            <person name="Stajich J.E."/>
            <person name="Park D.J."/>
            <person name="Whiston E."/>
            <person name="Hung C.-Y."/>
            <person name="McMahan C."/>
            <person name="White J."/>
            <person name="Sykes S."/>
            <person name="Heiman D."/>
            <person name="Young S."/>
            <person name="Zeng Q."/>
            <person name="Abouelleil A."/>
            <person name="Aftuck L."/>
            <person name="Bessette D."/>
            <person name="Brown A."/>
            <person name="FitzGerald M."/>
            <person name="Lui A."/>
            <person name="Macdonald J.P."/>
            <person name="Priest M."/>
            <person name="Orbach M.J."/>
            <person name="Galgiani J.N."/>
            <person name="Kirkland T.N."/>
            <person name="Cole G.T."/>
            <person name="Birren B.W."/>
            <person name="Henn M.R."/>
            <person name="Taylor J.W."/>
            <person name="Rounsley S.D."/>
        </authorList>
    </citation>
    <scope>NUCLEOTIDE SEQUENCE [LARGE SCALE GENOMIC DNA]</scope>
    <source>
        <strain evidence="2">RMSCC 757 / Silveira</strain>
    </source>
</reference>
<gene>
    <name evidence="1" type="ORF">CPSG_03994</name>
</gene>
<protein>
    <submittedName>
        <fullName evidence="1">Predicted protein</fullName>
    </submittedName>
</protein>
<keyword evidence="2" id="KW-1185">Reference proteome</keyword>
<accession>E9D1D6</accession>
<proteinExistence type="predicted"/>
<dbReference type="Proteomes" id="UP000002497">
    <property type="component" value="Unassembled WGS sequence"/>
</dbReference>
<evidence type="ECO:0000313" key="2">
    <source>
        <dbReference type="Proteomes" id="UP000002497"/>
    </source>
</evidence>
<dbReference type="VEuPathDB" id="FungiDB:CPSG_03994"/>
<dbReference type="EMBL" id="GL636490">
    <property type="protein sequence ID" value="EFW19610.1"/>
    <property type="molecule type" value="Genomic_DNA"/>
</dbReference>
<reference evidence="2" key="2">
    <citation type="submission" date="2010-03" db="EMBL/GenBank/DDBJ databases">
        <title>The genome sequence of Coccidioides posadasii strain Silveira.</title>
        <authorList>
            <consortium name="The Broad Institute Genome Sequencing Center for Infectious Disease"/>
            <person name="Neafsey D."/>
            <person name="Orbach M."/>
            <person name="Henn M.R."/>
            <person name="Cole G.T."/>
            <person name="Galgiani J."/>
            <person name="Gardner M.J."/>
            <person name="Kirkland T.N."/>
            <person name="Taylor J.W."/>
            <person name="Young S.K."/>
            <person name="Zeng Q."/>
            <person name="Koehrsen M."/>
            <person name="Alvarado L."/>
            <person name="Berlin A."/>
            <person name="Borenstein D."/>
            <person name="Chapman S.B."/>
            <person name="Chen Z."/>
            <person name="Engels R."/>
            <person name="Freedman E."/>
            <person name="Gellesch M."/>
            <person name="Goldberg J."/>
            <person name="Griggs A."/>
            <person name="Gujja S."/>
            <person name="Heilman E."/>
            <person name="Heiman D."/>
            <person name="Howarth C."/>
            <person name="Jen D."/>
            <person name="Larson L."/>
            <person name="Mehta T."/>
            <person name="Neiman D."/>
            <person name="Park D."/>
            <person name="Pearson M."/>
            <person name="Richards J."/>
            <person name="Roberts A."/>
            <person name="Saif S."/>
            <person name="Shea T."/>
            <person name="Shenoy N."/>
            <person name="Sisk P."/>
            <person name="Stolte C."/>
            <person name="Sykes S."/>
            <person name="Walk T."/>
            <person name="White J."/>
            <person name="Yandava C."/>
            <person name="Haas B."/>
            <person name="Nusbaum C."/>
            <person name="Birren B."/>
        </authorList>
    </citation>
    <scope>NUCLEOTIDE SEQUENCE [LARGE SCALE GENOMIC DNA]</scope>
    <source>
        <strain evidence="2">RMSCC 757 / Silveira</strain>
    </source>
</reference>